<dbReference type="GO" id="GO:0000155">
    <property type="term" value="F:phosphorelay sensor kinase activity"/>
    <property type="evidence" value="ECO:0007669"/>
    <property type="project" value="InterPro"/>
</dbReference>
<dbReference type="Pfam" id="PF00072">
    <property type="entry name" value="Response_reg"/>
    <property type="match status" value="1"/>
</dbReference>
<dbReference type="InterPro" id="IPR000700">
    <property type="entry name" value="PAS-assoc_C"/>
</dbReference>
<evidence type="ECO:0000256" key="7">
    <source>
        <dbReference type="ARBA" id="ARBA00023012"/>
    </source>
</evidence>
<dbReference type="GO" id="GO:0005886">
    <property type="term" value="C:plasma membrane"/>
    <property type="evidence" value="ECO:0007669"/>
    <property type="project" value="UniProtKB-SubCell"/>
</dbReference>
<gene>
    <name evidence="14" type="ORF">CR105_17295</name>
</gene>
<dbReference type="Gene3D" id="3.30.450.40">
    <property type="match status" value="1"/>
</dbReference>
<dbReference type="SMART" id="SM00448">
    <property type="entry name" value="REC"/>
    <property type="match status" value="1"/>
</dbReference>
<comment type="catalytic activity">
    <reaction evidence="1">
        <text>ATP + protein L-histidine = ADP + protein N-phospho-L-histidine.</text>
        <dbReference type="EC" id="2.7.13.3"/>
    </reaction>
</comment>
<dbReference type="InterPro" id="IPR003594">
    <property type="entry name" value="HATPase_dom"/>
</dbReference>
<keyword evidence="8" id="KW-0472">Membrane</keyword>
<dbReference type="Pfam" id="PF01590">
    <property type="entry name" value="GAF"/>
    <property type="match status" value="1"/>
</dbReference>
<feature type="modified residue" description="4-aspartylphosphate" evidence="9">
    <location>
        <position position="1049"/>
    </location>
</feature>
<evidence type="ECO:0000259" key="10">
    <source>
        <dbReference type="PROSITE" id="PS50109"/>
    </source>
</evidence>
<keyword evidence="6" id="KW-0418">Kinase</keyword>
<keyword evidence="4 9" id="KW-0597">Phosphoprotein</keyword>
<comment type="caution">
    <text evidence="14">The sequence shown here is derived from an EMBL/GenBank/DDBJ whole genome shotgun (WGS) entry which is preliminary data.</text>
</comment>
<dbReference type="Pfam" id="PF02518">
    <property type="entry name" value="HATPase_c"/>
    <property type="match status" value="1"/>
</dbReference>
<feature type="domain" description="PAC" evidence="13">
    <location>
        <begin position="571"/>
        <end position="623"/>
    </location>
</feature>
<evidence type="ECO:0000256" key="1">
    <source>
        <dbReference type="ARBA" id="ARBA00000085"/>
    </source>
</evidence>
<dbReference type="SUPFAM" id="SSF52172">
    <property type="entry name" value="CheY-like"/>
    <property type="match status" value="1"/>
</dbReference>
<dbReference type="SMART" id="SM00091">
    <property type="entry name" value="PAS"/>
    <property type="match status" value="3"/>
</dbReference>
<dbReference type="PROSITE" id="PS50110">
    <property type="entry name" value="RESPONSE_REGULATORY"/>
    <property type="match status" value="1"/>
</dbReference>
<dbReference type="Gene3D" id="3.30.450.20">
    <property type="entry name" value="PAS domain"/>
    <property type="match status" value="4"/>
</dbReference>
<evidence type="ECO:0000256" key="5">
    <source>
        <dbReference type="ARBA" id="ARBA00022679"/>
    </source>
</evidence>
<name>A0A2G8TCS6_9BURK</name>
<evidence type="ECO:0000256" key="9">
    <source>
        <dbReference type="PROSITE-ProRule" id="PRU00169"/>
    </source>
</evidence>
<evidence type="ECO:0000259" key="11">
    <source>
        <dbReference type="PROSITE" id="PS50110"/>
    </source>
</evidence>
<dbReference type="InterPro" id="IPR001789">
    <property type="entry name" value="Sig_transdc_resp-reg_receiver"/>
</dbReference>
<evidence type="ECO:0000256" key="8">
    <source>
        <dbReference type="ARBA" id="ARBA00023136"/>
    </source>
</evidence>
<dbReference type="InterPro" id="IPR036890">
    <property type="entry name" value="HATPase_C_sf"/>
</dbReference>
<feature type="domain" description="Histidine kinase" evidence="10">
    <location>
        <begin position="760"/>
        <end position="978"/>
    </location>
</feature>
<keyword evidence="15" id="KW-1185">Reference proteome</keyword>
<evidence type="ECO:0000259" key="12">
    <source>
        <dbReference type="PROSITE" id="PS50112"/>
    </source>
</evidence>
<dbReference type="InterPro" id="IPR013655">
    <property type="entry name" value="PAS_fold_3"/>
</dbReference>
<dbReference type="RefSeq" id="WP_099790418.1">
    <property type="nucleotide sequence ID" value="NZ_JBHLYV010000019.1"/>
</dbReference>
<dbReference type="InterPro" id="IPR036097">
    <property type="entry name" value="HisK_dim/P_sf"/>
</dbReference>
<dbReference type="InterPro" id="IPR035965">
    <property type="entry name" value="PAS-like_dom_sf"/>
</dbReference>
<dbReference type="PANTHER" id="PTHR43547:SF2">
    <property type="entry name" value="HYBRID SIGNAL TRANSDUCTION HISTIDINE KINASE C"/>
    <property type="match status" value="1"/>
</dbReference>
<evidence type="ECO:0000256" key="3">
    <source>
        <dbReference type="ARBA" id="ARBA00012438"/>
    </source>
</evidence>
<dbReference type="Proteomes" id="UP000230390">
    <property type="component" value="Unassembled WGS sequence"/>
</dbReference>
<dbReference type="PRINTS" id="PR00344">
    <property type="entry name" value="BCTRLSENSOR"/>
</dbReference>
<dbReference type="FunFam" id="3.30.450.20:FF:000099">
    <property type="entry name" value="Sensory box sensor histidine kinase"/>
    <property type="match status" value="1"/>
</dbReference>
<protein>
    <recommendedName>
        <fullName evidence="3">histidine kinase</fullName>
        <ecNumber evidence="3">2.7.13.3</ecNumber>
    </recommendedName>
</protein>
<evidence type="ECO:0000313" key="15">
    <source>
        <dbReference type="Proteomes" id="UP000230390"/>
    </source>
</evidence>
<dbReference type="InterPro" id="IPR029016">
    <property type="entry name" value="GAF-like_dom_sf"/>
</dbReference>
<evidence type="ECO:0000256" key="4">
    <source>
        <dbReference type="ARBA" id="ARBA00022553"/>
    </source>
</evidence>
<dbReference type="InterPro" id="IPR001610">
    <property type="entry name" value="PAC"/>
</dbReference>
<dbReference type="Gene3D" id="1.10.287.130">
    <property type="match status" value="1"/>
</dbReference>
<dbReference type="InterPro" id="IPR005467">
    <property type="entry name" value="His_kinase_dom"/>
</dbReference>
<evidence type="ECO:0000256" key="6">
    <source>
        <dbReference type="ARBA" id="ARBA00022777"/>
    </source>
</evidence>
<reference evidence="14 15" key="1">
    <citation type="submission" date="2017-10" db="EMBL/GenBank/DDBJ databases">
        <title>Massilia psychrophilum sp. nov., a novel purple-pigmented bacterium isolated from Tianshan glacier, Xinjiang Municipality, China.</title>
        <authorList>
            <person name="Wang H."/>
        </authorList>
    </citation>
    <scope>NUCLEOTIDE SEQUENCE [LARGE SCALE GENOMIC DNA]</scope>
    <source>
        <strain evidence="14 15">JCM 30074</strain>
    </source>
</reference>
<dbReference type="PROSITE" id="PS50109">
    <property type="entry name" value="HIS_KIN"/>
    <property type="match status" value="1"/>
</dbReference>
<dbReference type="PROSITE" id="PS50113">
    <property type="entry name" value="PAC"/>
    <property type="match status" value="3"/>
</dbReference>
<dbReference type="AlphaFoldDB" id="A0A2G8TCS6"/>
<dbReference type="SMART" id="SM00388">
    <property type="entry name" value="HisKA"/>
    <property type="match status" value="1"/>
</dbReference>
<dbReference type="CDD" id="cd00130">
    <property type="entry name" value="PAS"/>
    <property type="match status" value="1"/>
</dbReference>
<dbReference type="EMBL" id="PDOC01000011">
    <property type="protein sequence ID" value="PIL43784.1"/>
    <property type="molecule type" value="Genomic_DNA"/>
</dbReference>
<dbReference type="FunFam" id="3.30.565.10:FF:000006">
    <property type="entry name" value="Sensor histidine kinase WalK"/>
    <property type="match status" value="1"/>
</dbReference>
<feature type="domain" description="PAC" evidence="13">
    <location>
        <begin position="244"/>
        <end position="299"/>
    </location>
</feature>
<dbReference type="CDD" id="cd17580">
    <property type="entry name" value="REC_2_DhkD-like"/>
    <property type="match status" value="1"/>
</dbReference>
<dbReference type="CDD" id="cd00082">
    <property type="entry name" value="HisKA"/>
    <property type="match status" value="1"/>
</dbReference>
<evidence type="ECO:0000313" key="14">
    <source>
        <dbReference type="EMBL" id="PIL43784.1"/>
    </source>
</evidence>
<evidence type="ECO:0000256" key="2">
    <source>
        <dbReference type="ARBA" id="ARBA00004429"/>
    </source>
</evidence>
<feature type="domain" description="PAS" evidence="12">
    <location>
        <begin position="624"/>
        <end position="694"/>
    </location>
</feature>
<accession>A0A2G8TCS6</accession>
<dbReference type="SMART" id="SM00086">
    <property type="entry name" value="PAC"/>
    <property type="match status" value="3"/>
</dbReference>
<dbReference type="InterPro" id="IPR013656">
    <property type="entry name" value="PAS_4"/>
</dbReference>
<keyword evidence="7" id="KW-0902">Two-component regulatory system</keyword>
<keyword evidence="5" id="KW-0808">Transferase</keyword>
<dbReference type="InterPro" id="IPR003018">
    <property type="entry name" value="GAF"/>
</dbReference>
<comment type="subcellular location">
    <subcellularLocation>
        <location evidence="2">Cell inner membrane</location>
        <topology evidence="2">Multi-pass membrane protein</topology>
    </subcellularLocation>
</comment>
<dbReference type="EC" id="2.7.13.3" evidence="3"/>
<dbReference type="SUPFAM" id="SSF55874">
    <property type="entry name" value="ATPase domain of HSP90 chaperone/DNA topoisomerase II/histidine kinase"/>
    <property type="match status" value="1"/>
</dbReference>
<dbReference type="InterPro" id="IPR011006">
    <property type="entry name" value="CheY-like_superfamily"/>
</dbReference>
<dbReference type="SMART" id="SM00065">
    <property type="entry name" value="GAF"/>
    <property type="match status" value="1"/>
</dbReference>
<dbReference type="CDD" id="cd00075">
    <property type="entry name" value="HATPase"/>
    <property type="match status" value="1"/>
</dbReference>
<dbReference type="PROSITE" id="PS50112">
    <property type="entry name" value="PAS"/>
    <property type="match status" value="1"/>
</dbReference>
<feature type="domain" description="PAC" evidence="13">
    <location>
        <begin position="697"/>
        <end position="749"/>
    </location>
</feature>
<sequence>MLGENSSLIADAVQDGTMARLIREHDWAATPLGPQASWPPPLQTTVDLMLSSQFPMFVAWGAERCFIYNDAYSQILGNKHPHALGAPFRVVWNDIWEAVGPIADRAFANQPSYFEDLPIRMERNGYAELTYFTFSYSGVRGEGGGIDGMFCVCQETTASVVAAQRHVDEMDRLRQLFQQAPGFMALLRGPQHVFEMTNAAYQQLTGGRDLLGRTVREALPELAGQGFYELLDNVYRDGMPYVARGTSVRLQRQPGAALEDVVVSFVFQPFTGADGAITGVFIEGSDVTEQHLAQQELARNIARLEQVERRQAFQLELADRIRDLDDPEQITEAASEILGKRLRIDRVIYAEVDDTAQTFVVSRQWCGDGVAEVDGNVRSLNDFGPRVIEQLRAGEIVVIDDVRSDPRTARYSDEYARLGVGADLGVPLVKAGQLVAVLNLHRKSAFAWTENCIEHARETAERTWAALQSARAHVALKTERDQAENERRLLDALLDAVPVGIGMADTDGKLVRVNRANRQLWGDSLPLSGSIAGYAEWTGWWADGSSRHGQPLAAHEWALARVLRGEDAPNDMVEIEPFDAPGQRRTIVLSAAAVRDADGRITGGVVAHMDVSARQEAERALRASEAKFRTITNAMPHMVFSALPDGNHDYFNQQWYGFTGVAEGATFGERWLQVFHPDDQPRAMAQWQVSLASGEPYEIEFRLRHRSGQYRWVLARALPIRDEGGAIVRWMGSATDIHDQKQTQEALRLADRRKDEFLAMLAHELRNPLAPISAGADLLRLTRVDEARVRQISELISRQVKHMTSLVDDLMDVSRVTRGLITLDNAMLDARHIVTDAVEQVRPLIDTRGHQLVVHTPPESAFVMGDQKRLIQVITNVLNNAAKYTPQGGCIVLKMEAGAEEVVIGVADNGIGMGPDMVGRVFELFTQAERTSDRSQGGLGIGLALVNSLVELHHGSVTAASAGPEQGSEFTIRLPRVVLPGASAEKAGEGPLAPAAAALRVMVVDDNTDAAMMLAMFLESAGHQVSIEHNARRALQSAQCEQPDVFMLDIGLPDMDGNELARLLRAQPGGERAVLIAITGYGQEQDRQETAAAGFDFHYVKPVDAEQLLTLLAEVKRPR</sequence>
<dbReference type="InterPro" id="IPR003661">
    <property type="entry name" value="HisK_dim/P_dom"/>
</dbReference>
<dbReference type="SMART" id="SM00387">
    <property type="entry name" value="HATPase_c"/>
    <property type="match status" value="1"/>
</dbReference>
<dbReference type="SUPFAM" id="SSF55781">
    <property type="entry name" value="GAF domain-like"/>
    <property type="match status" value="1"/>
</dbReference>
<dbReference type="Gene3D" id="3.30.565.10">
    <property type="entry name" value="Histidine kinase-like ATPase, C-terminal domain"/>
    <property type="match status" value="1"/>
</dbReference>
<dbReference type="SUPFAM" id="SSF55785">
    <property type="entry name" value="PYP-like sensor domain (PAS domain)"/>
    <property type="match status" value="4"/>
</dbReference>
<dbReference type="NCBIfam" id="TIGR00229">
    <property type="entry name" value="sensory_box"/>
    <property type="match status" value="1"/>
</dbReference>
<dbReference type="SUPFAM" id="SSF47384">
    <property type="entry name" value="Homodimeric domain of signal transducing histidine kinase"/>
    <property type="match status" value="1"/>
</dbReference>
<feature type="domain" description="Response regulatory" evidence="11">
    <location>
        <begin position="1000"/>
        <end position="1116"/>
    </location>
</feature>
<dbReference type="Gene3D" id="3.40.50.2300">
    <property type="match status" value="1"/>
</dbReference>
<dbReference type="Pfam" id="PF00512">
    <property type="entry name" value="HisKA"/>
    <property type="match status" value="1"/>
</dbReference>
<organism evidence="14 15">
    <name type="scientific">Massilia eurypsychrophila</name>
    <dbReference type="NCBI Taxonomy" id="1485217"/>
    <lineage>
        <taxon>Bacteria</taxon>
        <taxon>Pseudomonadati</taxon>
        <taxon>Pseudomonadota</taxon>
        <taxon>Betaproteobacteria</taxon>
        <taxon>Burkholderiales</taxon>
        <taxon>Oxalobacteraceae</taxon>
        <taxon>Telluria group</taxon>
        <taxon>Massilia</taxon>
    </lineage>
</organism>
<dbReference type="FunFam" id="1.10.287.130:FF:000001">
    <property type="entry name" value="Two-component sensor histidine kinase"/>
    <property type="match status" value="1"/>
</dbReference>
<dbReference type="Pfam" id="PF08448">
    <property type="entry name" value="PAS_4"/>
    <property type="match status" value="2"/>
</dbReference>
<proteinExistence type="predicted"/>
<dbReference type="Pfam" id="PF08447">
    <property type="entry name" value="PAS_3"/>
    <property type="match status" value="1"/>
</dbReference>
<dbReference type="InterPro" id="IPR000014">
    <property type="entry name" value="PAS"/>
</dbReference>
<dbReference type="OrthoDB" id="9087351at2"/>
<dbReference type="PANTHER" id="PTHR43547">
    <property type="entry name" value="TWO-COMPONENT HISTIDINE KINASE"/>
    <property type="match status" value="1"/>
</dbReference>
<dbReference type="InterPro" id="IPR004358">
    <property type="entry name" value="Sig_transdc_His_kin-like_C"/>
</dbReference>
<evidence type="ECO:0000259" key="13">
    <source>
        <dbReference type="PROSITE" id="PS50113"/>
    </source>
</evidence>